<protein>
    <submittedName>
        <fullName evidence="3">Uncharacterized protein</fullName>
    </submittedName>
</protein>
<name>A0A328DP62_9ASTE</name>
<comment type="caution">
    <text evidence="3">The sequence shown here is derived from an EMBL/GenBank/DDBJ whole genome shotgun (WGS) entry which is preliminary data.</text>
</comment>
<feature type="region of interest" description="Disordered" evidence="2">
    <location>
        <begin position="34"/>
        <end position="55"/>
    </location>
</feature>
<evidence type="ECO:0000256" key="2">
    <source>
        <dbReference type="SAM" id="MobiDB-lite"/>
    </source>
</evidence>
<evidence type="ECO:0000313" key="4">
    <source>
        <dbReference type="Proteomes" id="UP000249390"/>
    </source>
</evidence>
<feature type="coiled-coil region" evidence="1">
    <location>
        <begin position="57"/>
        <end position="91"/>
    </location>
</feature>
<dbReference type="Proteomes" id="UP000249390">
    <property type="component" value="Unassembled WGS sequence"/>
</dbReference>
<reference evidence="3 4" key="1">
    <citation type="submission" date="2018-06" db="EMBL/GenBank/DDBJ databases">
        <title>The Genome of Cuscuta australis (Dodder) Provides Insight into the Evolution of Plant Parasitism.</title>
        <authorList>
            <person name="Liu H."/>
        </authorList>
    </citation>
    <scope>NUCLEOTIDE SEQUENCE [LARGE SCALE GENOMIC DNA]</scope>
    <source>
        <strain evidence="4">cv. Yunnan</strain>
        <tissue evidence="3">Vines</tissue>
    </source>
</reference>
<dbReference type="PANTHER" id="PTHR35164:SF9">
    <property type="entry name" value="EXPRESSED PROTEIN"/>
    <property type="match status" value="1"/>
</dbReference>
<sequence>MFLSKSRSGKKCHPSILSRTKLCRGDSATSQVDSKAVVSLERKPSKSDEQNRSSRALQVQETSVWELEEEINMLREQLGCAEADRDKALADLVEIRQLINDYNYFKDVLYNTQKELNDKDRDMELLRSKLGEAEAEREEAKERLREALANAEASEARSRHAISDLRIRIKELEERAENKKDRDPKIESLSEEISSLRKELKKAKEEEEKSRKAMDGLASALKEVAGEAIEAKEDVKLKLAATQSDLDQVKRENAKLKERTKRGEDKCHKELEETKKEIEVYKNTVERLRLEAEEGLMAWNGKEMGFVSCIKRAEEERDNASREILRLRDLLKQAISEANAAKAAANIAIDENSKLKDCLAAAGKGGLRT</sequence>
<feature type="coiled-coil region" evidence="1">
    <location>
        <begin position="116"/>
        <end position="344"/>
    </location>
</feature>
<keyword evidence="1" id="KW-0175">Coiled coil</keyword>
<organism evidence="3 4">
    <name type="scientific">Cuscuta australis</name>
    <dbReference type="NCBI Taxonomy" id="267555"/>
    <lineage>
        <taxon>Eukaryota</taxon>
        <taxon>Viridiplantae</taxon>
        <taxon>Streptophyta</taxon>
        <taxon>Embryophyta</taxon>
        <taxon>Tracheophyta</taxon>
        <taxon>Spermatophyta</taxon>
        <taxon>Magnoliopsida</taxon>
        <taxon>eudicotyledons</taxon>
        <taxon>Gunneridae</taxon>
        <taxon>Pentapetalae</taxon>
        <taxon>asterids</taxon>
        <taxon>lamiids</taxon>
        <taxon>Solanales</taxon>
        <taxon>Convolvulaceae</taxon>
        <taxon>Cuscuteae</taxon>
        <taxon>Cuscuta</taxon>
        <taxon>Cuscuta subgen. Grammica</taxon>
        <taxon>Cuscuta sect. Cleistogrammica</taxon>
    </lineage>
</organism>
<accession>A0A328DP62</accession>
<evidence type="ECO:0000313" key="3">
    <source>
        <dbReference type="EMBL" id="RAL46448.1"/>
    </source>
</evidence>
<evidence type="ECO:0000256" key="1">
    <source>
        <dbReference type="SAM" id="Coils"/>
    </source>
</evidence>
<feature type="compositionally biased region" description="Basic and acidic residues" evidence="2">
    <location>
        <begin position="40"/>
        <end position="52"/>
    </location>
</feature>
<dbReference type="EMBL" id="NQVE01000122">
    <property type="protein sequence ID" value="RAL46448.1"/>
    <property type="molecule type" value="Genomic_DNA"/>
</dbReference>
<keyword evidence="4" id="KW-1185">Reference proteome</keyword>
<dbReference type="AlphaFoldDB" id="A0A328DP62"/>
<proteinExistence type="predicted"/>
<gene>
    <name evidence="3" type="ORF">DM860_004727</name>
</gene>
<dbReference type="PANTHER" id="PTHR35164">
    <property type="entry name" value="EXPRESSED PROTEIN"/>
    <property type="match status" value="1"/>
</dbReference>